<dbReference type="EMBL" id="JBHLUH010000039">
    <property type="protein sequence ID" value="MFC0529976.1"/>
    <property type="molecule type" value="Genomic_DNA"/>
</dbReference>
<evidence type="ECO:0000313" key="7">
    <source>
        <dbReference type="Proteomes" id="UP001589867"/>
    </source>
</evidence>
<comment type="catalytic activity">
    <reaction evidence="3">
        <text>a (3S)-3-hydroxyacyl-CoA = a (2E)-enoyl-CoA + H2O</text>
        <dbReference type="Rhea" id="RHEA:16105"/>
        <dbReference type="ChEBI" id="CHEBI:15377"/>
        <dbReference type="ChEBI" id="CHEBI:57318"/>
        <dbReference type="ChEBI" id="CHEBI:58856"/>
        <dbReference type="EC" id="4.2.1.17"/>
    </reaction>
</comment>
<reference evidence="6 7" key="1">
    <citation type="submission" date="2024-09" db="EMBL/GenBank/DDBJ databases">
        <authorList>
            <person name="Sun Q."/>
            <person name="Mori K."/>
        </authorList>
    </citation>
    <scope>NUCLEOTIDE SEQUENCE [LARGE SCALE GENOMIC DNA]</scope>
    <source>
        <strain evidence="6 7">TBRC 3947</strain>
    </source>
</reference>
<proteinExistence type="inferred from homology"/>
<feature type="compositionally biased region" description="Basic and acidic residues" evidence="5">
    <location>
        <begin position="248"/>
        <end position="258"/>
    </location>
</feature>
<evidence type="ECO:0000256" key="3">
    <source>
        <dbReference type="ARBA" id="ARBA00023709"/>
    </source>
</evidence>
<sequence length="258" mass="27825">MAERTLIVEQPAPGVVLVRLNRPDRLNALDAELMSGLEELWPRLRQRADVRCVVLTGNGRGFCSGADAGFLADDRAPRGAGLDGELSFVPGRILDVPVVVAVNGVCAGGGLHFVADADIVIAAEGATFLDPHVSVGQVSGIEPPSLVLRLPLPVISRMALMGRHERLTARRLYDLGLVTELVGEDSLVDRAVEIAAVVASASPAAVRATRRSWRRLSDALVEPPMREGWDEVQRHWAHPDADEGPAALRDKRPPRWSD</sequence>
<comment type="catalytic activity">
    <reaction evidence="4">
        <text>a 4-saturated-(3S)-3-hydroxyacyl-CoA = a (3E)-enoyl-CoA + H2O</text>
        <dbReference type="Rhea" id="RHEA:20724"/>
        <dbReference type="ChEBI" id="CHEBI:15377"/>
        <dbReference type="ChEBI" id="CHEBI:58521"/>
        <dbReference type="ChEBI" id="CHEBI:137480"/>
        <dbReference type="EC" id="4.2.1.17"/>
    </reaction>
</comment>
<dbReference type="Gene3D" id="1.10.12.10">
    <property type="entry name" value="Lyase 2-enoyl-coa Hydratase, Chain A, domain 2"/>
    <property type="match status" value="1"/>
</dbReference>
<dbReference type="Pfam" id="PF00378">
    <property type="entry name" value="ECH_1"/>
    <property type="match status" value="1"/>
</dbReference>
<evidence type="ECO:0000313" key="6">
    <source>
        <dbReference type="EMBL" id="MFC0529976.1"/>
    </source>
</evidence>
<evidence type="ECO:0000256" key="1">
    <source>
        <dbReference type="ARBA" id="ARBA00005254"/>
    </source>
</evidence>
<dbReference type="Proteomes" id="UP001589867">
    <property type="component" value="Unassembled WGS sequence"/>
</dbReference>
<dbReference type="Gene3D" id="3.90.226.10">
    <property type="entry name" value="2-enoyl-CoA Hydratase, Chain A, domain 1"/>
    <property type="match status" value="1"/>
</dbReference>
<accession>A0ABV6M5L5</accession>
<dbReference type="PANTHER" id="PTHR11941">
    <property type="entry name" value="ENOYL-COA HYDRATASE-RELATED"/>
    <property type="match status" value="1"/>
</dbReference>
<name>A0ABV6M5L5_9ACTN</name>
<organism evidence="6 7">
    <name type="scientific">Phytohabitans kaempferiae</name>
    <dbReference type="NCBI Taxonomy" id="1620943"/>
    <lineage>
        <taxon>Bacteria</taxon>
        <taxon>Bacillati</taxon>
        <taxon>Actinomycetota</taxon>
        <taxon>Actinomycetes</taxon>
        <taxon>Micromonosporales</taxon>
        <taxon>Micromonosporaceae</taxon>
    </lineage>
</organism>
<keyword evidence="2" id="KW-0456">Lyase</keyword>
<keyword evidence="7" id="KW-1185">Reference proteome</keyword>
<dbReference type="RefSeq" id="WP_377253055.1">
    <property type="nucleotide sequence ID" value="NZ_JBHLUH010000039.1"/>
</dbReference>
<evidence type="ECO:0000256" key="2">
    <source>
        <dbReference type="ARBA" id="ARBA00023239"/>
    </source>
</evidence>
<feature type="region of interest" description="Disordered" evidence="5">
    <location>
        <begin position="234"/>
        <end position="258"/>
    </location>
</feature>
<protein>
    <submittedName>
        <fullName evidence="6">Enoyl-CoA hydratase/isomerase family protein</fullName>
    </submittedName>
</protein>
<evidence type="ECO:0000256" key="5">
    <source>
        <dbReference type="SAM" id="MobiDB-lite"/>
    </source>
</evidence>
<dbReference type="PANTHER" id="PTHR11941:SF54">
    <property type="entry name" value="ENOYL-COA HYDRATASE, MITOCHONDRIAL"/>
    <property type="match status" value="1"/>
</dbReference>
<comment type="similarity">
    <text evidence="1">Belongs to the enoyl-CoA hydratase/isomerase family.</text>
</comment>
<dbReference type="CDD" id="cd06558">
    <property type="entry name" value="crotonase-like"/>
    <property type="match status" value="1"/>
</dbReference>
<comment type="caution">
    <text evidence="6">The sequence shown here is derived from an EMBL/GenBank/DDBJ whole genome shotgun (WGS) entry which is preliminary data.</text>
</comment>
<dbReference type="InterPro" id="IPR001753">
    <property type="entry name" value="Enoyl-CoA_hydra/iso"/>
</dbReference>
<dbReference type="InterPro" id="IPR014748">
    <property type="entry name" value="Enoyl-CoA_hydra_C"/>
</dbReference>
<gene>
    <name evidence="6" type="ORF">ACFFIA_20140</name>
</gene>
<evidence type="ECO:0000256" key="4">
    <source>
        <dbReference type="ARBA" id="ARBA00023717"/>
    </source>
</evidence>
<dbReference type="InterPro" id="IPR029045">
    <property type="entry name" value="ClpP/crotonase-like_dom_sf"/>
</dbReference>
<dbReference type="SUPFAM" id="SSF52096">
    <property type="entry name" value="ClpP/crotonase"/>
    <property type="match status" value="1"/>
</dbReference>